<proteinExistence type="predicted"/>
<feature type="region of interest" description="Disordered" evidence="1">
    <location>
        <begin position="481"/>
        <end position="502"/>
    </location>
</feature>
<keyword evidence="2" id="KW-1133">Transmembrane helix</keyword>
<gene>
    <name evidence="3" type="ORF">M408DRAFT_254697</name>
</gene>
<protein>
    <submittedName>
        <fullName evidence="3">Uncharacterized protein</fullName>
    </submittedName>
</protein>
<keyword evidence="4" id="KW-1185">Reference proteome</keyword>
<evidence type="ECO:0000313" key="4">
    <source>
        <dbReference type="Proteomes" id="UP000054097"/>
    </source>
</evidence>
<evidence type="ECO:0000256" key="2">
    <source>
        <dbReference type="SAM" id="Phobius"/>
    </source>
</evidence>
<keyword evidence="2" id="KW-0812">Transmembrane</keyword>
<reference evidence="4" key="2">
    <citation type="submission" date="2015-01" db="EMBL/GenBank/DDBJ databases">
        <title>Evolutionary Origins and Diversification of the Mycorrhizal Mutualists.</title>
        <authorList>
            <consortium name="DOE Joint Genome Institute"/>
            <consortium name="Mycorrhizal Genomics Consortium"/>
            <person name="Kohler A."/>
            <person name="Kuo A."/>
            <person name="Nagy L.G."/>
            <person name="Floudas D."/>
            <person name="Copeland A."/>
            <person name="Barry K.W."/>
            <person name="Cichocki N."/>
            <person name="Veneault-Fourrey C."/>
            <person name="LaButti K."/>
            <person name="Lindquist E.A."/>
            <person name="Lipzen A."/>
            <person name="Lundell T."/>
            <person name="Morin E."/>
            <person name="Murat C."/>
            <person name="Riley R."/>
            <person name="Ohm R."/>
            <person name="Sun H."/>
            <person name="Tunlid A."/>
            <person name="Henrissat B."/>
            <person name="Grigoriev I.V."/>
            <person name="Hibbett D.S."/>
            <person name="Martin F."/>
        </authorList>
    </citation>
    <scope>NUCLEOTIDE SEQUENCE [LARGE SCALE GENOMIC DNA]</scope>
    <source>
        <strain evidence="4">MAFF 305830</strain>
    </source>
</reference>
<keyword evidence="2" id="KW-0472">Membrane</keyword>
<feature type="transmembrane region" description="Helical" evidence="2">
    <location>
        <begin position="49"/>
        <end position="72"/>
    </location>
</feature>
<feature type="region of interest" description="Disordered" evidence="1">
    <location>
        <begin position="532"/>
        <end position="578"/>
    </location>
</feature>
<sequence>MDLDNTQVSIRATRERWKSWSETTNPNPSLGNLYRTFEWIAANDRTTNYHVLAFFLALLTITCCLVASFKYLTRASTRWHVSPLAVALILLHFTSDIEFGTLAESISSTNFWDTIKSFVSLLHPFHNVNRYNGPTAYTLLVLAVWETLVFVLSPIVLSGQHPRSRNNAEWGLYCVTMAMALYAFDGDVHMPLIQRTRKYMSIQEAYESTESFMKTVAAFTAIFMLLTAMFALVLDMVLFDGCMLDSLNTQPSAPHKEQSASVEVHETSVQTSVNEDVLKQPVDPSVDITSHVENYLWKQMCLIKQQAQAIEALSVSSGRDNLAITYSKLGQMHANLLPVRPVLDGLIAVLHHRTQRIDHFQRHLVSIDEALQRIQTQMCNLILEHNDVNFVRSAPDQDVGAYVNLLDHDAERFVHVQLDRQQIKEETMEDEDNLDILEDVLNLGDKGPFDFSGDLYAQLFTLEKHIDRIRELKPRITERYNEEQEIPRHTKAPSPALPLPPVSETPVKEVIIKEEEVKPLLFSTFGTEDAPSVPIARPIASTPKRSPRKAPSTPVRPSSAVTDENAEPTRAKSPSAGVRKSADYMVVGLWNNTETVSFPCIPSFSDSTSPSLNSDQTTSYEDMLPLIC</sequence>
<dbReference type="HOGENOM" id="CLU_435576_0_0_1"/>
<dbReference type="AlphaFoldDB" id="A0A0C2XQC9"/>
<evidence type="ECO:0000256" key="1">
    <source>
        <dbReference type="SAM" id="MobiDB-lite"/>
    </source>
</evidence>
<accession>A0A0C2XQC9</accession>
<feature type="transmembrane region" description="Helical" evidence="2">
    <location>
        <begin position="212"/>
        <end position="234"/>
    </location>
</feature>
<dbReference type="EMBL" id="KN824282">
    <property type="protein sequence ID" value="KIM31147.1"/>
    <property type="molecule type" value="Genomic_DNA"/>
</dbReference>
<reference evidence="3 4" key="1">
    <citation type="submission" date="2014-04" db="EMBL/GenBank/DDBJ databases">
        <authorList>
            <consortium name="DOE Joint Genome Institute"/>
            <person name="Kuo A."/>
            <person name="Zuccaro A."/>
            <person name="Kohler A."/>
            <person name="Nagy L.G."/>
            <person name="Floudas D."/>
            <person name="Copeland A."/>
            <person name="Barry K.W."/>
            <person name="Cichocki N."/>
            <person name="Veneault-Fourrey C."/>
            <person name="LaButti K."/>
            <person name="Lindquist E.A."/>
            <person name="Lipzen A."/>
            <person name="Lundell T."/>
            <person name="Morin E."/>
            <person name="Murat C."/>
            <person name="Sun H."/>
            <person name="Tunlid A."/>
            <person name="Henrissat B."/>
            <person name="Grigoriev I.V."/>
            <person name="Hibbett D.S."/>
            <person name="Martin F."/>
            <person name="Nordberg H.P."/>
            <person name="Cantor M.N."/>
            <person name="Hua S.X."/>
        </authorList>
    </citation>
    <scope>NUCLEOTIDE SEQUENCE [LARGE SCALE GENOMIC DNA]</scope>
    <source>
        <strain evidence="3 4">MAFF 305830</strain>
    </source>
</reference>
<name>A0A0C2XQC9_SERVB</name>
<evidence type="ECO:0000313" key="3">
    <source>
        <dbReference type="EMBL" id="KIM31147.1"/>
    </source>
</evidence>
<feature type="transmembrane region" description="Helical" evidence="2">
    <location>
        <begin position="136"/>
        <end position="158"/>
    </location>
</feature>
<dbReference type="Proteomes" id="UP000054097">
    <property type="component" value="Unassembled WGS sequence"/>
</dbReference>
<organism evidence="3 4">
    <name type="scientific">Serendipita vermifera MAFF 305830</name>
    <dbReference type="NCBI Taxonomy" id="933852"/>
    <lineage>
        <taxon>Eukaryota</taxon>
        <taxon>Fungi</taxon>
        <taxon>Dikarya</taxon>
        <taxon>Basidiomycota</taxon>
        <taxon>Agaricomycotina</taxon>
        <taxon>Agaricomycetes</taxon>
        <taxon>Sebacinales</taxon>
        <taxon>Serendipitaceae</taxon>
        <taxon>Serendipita</taxon>
    </lineage>
</organism>